<dbReference type="Pfam" id="PF14322">
    <property type="entry name" value="SusD-like_3"/>
    <property type="match status" value="1"/>
</dbReference>
<dbReference type="InterPro" id="IPR033985">
    <property type="entry name" value="SusD-like_N"/>
</dbReference>
<dbReference type="InterPro" id="IPR012944">
    <property type="entry name" value="SusD_RagB_dom"/>
</dbReference>
<dbReference type="Gene3D" id="1.25.40.390">
    <property type="match status" value="1"/>
</dbReference>
<accession>A0A366KPP2</accession>
<comment type="subcellular location">
    <subcellularLocation>
        <location evidence="1">Cell outer membrane</location>
    </subcellularLocation>
</comment>
<dbReference type="GO" id="GO:0009279">
    <property type="term" value="C:cell outer membrane"/>
    <property type="evidence" value="ECO:0007669"/>
    <property type="project" value="UniProtKB-SubCell"/>
</dbReference>
<evidence type="ECO:0000256" key="2">
    <source>
        <dbReference type="ARBA" id="ARBA00006275"/>
    </source>
</evidence>
<gene>
    <name evidence="8" type="ORF">DRW42_20550</name>
</gene>
<evidence type="ECO:0000256" key="5">
    <source>
        <dbReference type="ARBA" id="ARBA00023237"/>
    </source>
</evidence>
<keyword evidence="9" id="KW-1185">Reference proteome</keyword>
<keyword evidence="4" id="KW-0472">Membrane</keyword>
<dbReference type="InterPro" id="IPR011990">
    <property type="entry name" value="TPR-like_helical_dom_sf"/>
</dbReference>
<dbReference type="PROSITE" id="PS51257">
    <property type="entry name" value="PROKAR_LIPOPROTEIN"/>
    <property type="match status" value="1"/>
</dbReference>
<protein>
    <submittedName>
        <fullName evidence="8">RagB/SusD family nutrient uptake outer membrane protein</fullName>
    </submittedName>
</protein>
<feature type="domain" description="RagB/SusD" evidence="6">
    <location>
        <begin position="296"/>
        <end position="551"/>
    </location>
</feature>
<evidence type="ECO:0000259" key="6">
    <source>
        <dbReference type="Pfam" id="PF07980"/>
    </source>
</evidence>
<name>A0A366KPP2_9SPHI</name>
<sequence>MKKLIYISCLTFASFAISSCKKSAIDFVPQDQASNTTFWKSQKDATLALNGCYGYLNNAFNNAYDDGSSDNAYAQYPWESNATPIAAGNINATLDQGYGSRYTYIRRYNYFLDNVSKTPMGADLMKRFIAEARVLRALTYFDLARTFGSVPLLKVAYSDPHETGVAPTPEAEVINFAIAEIQSAVTDLPASYPGGSTTETGRITSGAAWAILTRIQLQYGKYAEAVTSAQKVMGAGYQLFRVNTLAPADTQDDFGTYVNFANDAEKEKFYKGLASYEQQFWQANEQTSKENILVSQNITNSSYEYGNGLRTLFPPGNLGGWSSITPTQEMVNAYWDKNGNPFTPPSATTRASNYNNGTPNAAYADEFKNRDTRLYASILFPGTPWSRFDSGYKFSWGKGGGNNSVTGYNFKKLVDPAFTQNDWDGAQDFPIIRYAEILLAYAEAKNELSGPDASIYAALDDIRDRAGMPAVVQATYNTKEKLRELIHQERRIELAAEGQRFFDIRRWNIAKDVMKTTYDITNSPVQERVWQSKFVLMPYPQAALDGNPNLKPAQSAKGY</sequence>
<keyword evidence="3" id="KW-0732">Signal</keyword>
<evidence type="ECO:0000256" key="1">
    <source>
        <dbReference type="ARBA" id="ARBA00004442"/>
    </source>
</evidence>
<dbReference type="AlphaFoldDB" id="A0A366KPP2"/>
<evidence type="ECO:0000259" key="7">
    <source>
        <dbReference type="Pfam" id="PF14322"/>
    </source>
</evidence>
<evidence type="ECO:0000313" key="9">
    <source>
        <dbReference type="Proteomes" id="UP000252081"/>
    </source>
</evidence>
<reference evidence="8 9" key="1">
    <citation type="submission" date="2018-07" db="EMBL/GenBank/DDBJ databases">
        <title>A draft genome of a endophytic bacteria, a new species of Pedobacter.</title>
        <authorList>
            <person name="Zhang Z.D."/>
            <person name="Chen Z.J."/>
        </authorList>
    </citation>
    <scope>NUCLEOTIDE SEQUENCE [LARGE SCALE GENOMIC DNA]</scope>
    <source>
        <strain evidence="8 9">RS10</strain>
    </source>
</reference>
<feature type="domain" description="SusD-like N-terminal" evidence="7">
    <location>
        <begin position="58"/>
        <end position="217"/>
    </location>
</feature>
<keyword evidence="5" id="KW-0998">Cell outer membrane</keyword>
<comment type="caution">
    <text evidence="8">The sequence shown here is derived from an EMBL/GenBank/DDBJ whole genome shotgun (WGS) entry which is preliminary data.</text>
</comment>
<evidence type="ECO:0000313" key="8">
    <source>
        <dbReference type="EMBL" id="RBQ03615.1"/>
    </source>
</evidence>
<dbReference type="SUPFAM" id="SSF48452">
    <property type="entry name" value="TPR-like"/>
    <property type="match status" value="1"/>
</dbReference>
<dbReference type="Proteomes" id="UP000252081">
    <property type="component" value="Unassembled WGS sequence"/>
</dbReference>
<comment type="similarity">
    <text evidence="2">Belongs to the SusD family.</text>
</comment>
<dbReference type="OrthoDB" id="5694214at2"/>
<dbReference type="Pfam" id="PF07980">
    <property type="entry name" value="SusD_RagB"/>
    <property type="match status" value="1"/>
</dbReference>
<evidence type="ECO:0000256" key="3">
    <source>
        <dbReference type="ARBA" id="ARBA00022729"/>
    </source>
</evidence>
<dbReference type="RefSeq" id="WP_113950713.1">
    <property type="nucleotide sequence ID" value="NZ_QNQU01000020.1"/>
</dbReference>
<proteinExistence type="inferred from homology"/>
<dbReference type="EMBL" id="QNQU01000020">
    <property type="protein sequence ID" value="RBQ03615.1"/>
    <property type="molecule type" value="Genomic_DNA"/>
</dbReference>
<evidence type="ECO:0000256" key="4">
    <source>
        <dbReference type="ARBA" id="ARBA00023136"/>
    </source>
</evidence>
<organism evidence="8 9">
    <name type="scientific">Pedobacter miscanthi</name>
    <dbReference type="NCBI Taxonomy" id="2259170"/>
    <lineage>
        <taxon>Bacteria</taxon>
        <taxon>Pseudomonadati</taxon>
        <taxon>Bacteroidota</taxon>
        <taxon>Sphingobacteriia</taxon>
        <taxon>Sphingobacteriales</taxon>
        <taxon>Sphingobacteriaceae</taxon>
        <taxon>Pedobacter</taxon>
    </lineage>
</organism>